<comment type="cofactor">
    <cofactor evidence="1 7">
        <name>pyridoxal 5'-phosphate</name>
        <dbReference type="ChEBI" id="CHEBI:597326"/>
    </cofactor>
</comment>
<evidence type="ECO:0000256" key="4">
    <source>
        <dbReference type="ARBA" id="ARBA00022679"/>
    </source>
</evidence>
<dbReference type="InterPro" id="IPR016454">
    <property type="entry name" value="Cysteine_dSase"/>
</dbReference>
<dbReference type="Pfam" id="PF00266">
    <property type="entry name" value="Aminotran_5"/>
    <property type="match status" value="1"/>
</dbReference>
<dbReference type="Proteomes" id="UP000037392">
    <property type="component" value="Unassembled WGS sequence"/>
</dbReference>
<evidence type="ECO:0000256" key="7">
    <source>
        <dbReference type="RuleBase" id="RU004504"/>
    </source>
</evidence>
<dbReference type="PROSITE" id="PS00595">
    <property type="entry name" value="AA_TRANSFER_CLASS_5"/>
    <property type="match status" value="1"/>
</dbReference>
<dbReference type="CDD" id="cd06453">
    <property type="entry name" value="SufS_like"/>
    <property type="match status" value="1"/>
</dbReference>
<organism evidence="10 11">
    <name type="scientific">[Clostridium] citroniae WAL-19142</name>
    <dbReference type="NCBI Taxonomy" id="742734"/>
    <lineage>
        <taxon>Bacteria</taxon>
        <taxon>Bacillati</taxon>
        <taxon>Bacillota</taxon>
        <taxon>Clostridia</taxon>
        <taxon>Lachnospirales</taxon>
        <taxon>Lachnospiraceae</taxon>
        <taxon>Enterocloster</taxon>
    </lineage>
</organism>
<comment type="similarity">
    <text evidence="2 8">Belongs to the class-V pyridoxal-phosphate-dependent aminotransferase family. Csd subfamily.</text>
</comment>
<dbReference type="PANTHER" id="PTHR43586">
    <property type="entry name" value="CYSTEINE DESULFURASE"/>
    <property type="match status" value="1"/>
</dbReference>
<dbReference type="AlphaFoldDB" id="A0A0J9BW08"/>
<reference evidence="10 11" key="1">
    <citation type="submission" date="2011-04" db="EMBL/GenBank/DDBJ databases">
        <title>The Genome Sequence of Clostridium citroniae WAL-19142.</title>
        <authorList>
            <consortium name="The Broad Institute Genome Sequencing Platform"/>
            <person name="Earl A."/>
            <person name="Ward D."/>
            <person name="Feldgarden M."/>
            <person name="Gevers D."/>
            <person name="Warren Y.A."/>
            <person name="Tyrrell K.L."/>
            <person name="Citron D.M."/>
            <person name="Goldstein E.J."/>
            <person name="Daigneault M."/>
            <person name="Allen-Vercoe E."/>
            <person name="Young S.K."/>
            <person name="Zeng Q."/>
            <person name="Gargeya S."/>
            <person name="Fitzgerald M."/>
            <person name="Haas B."/>
            <person name="Abouelleil A."/>
            <person name="Alvarado L."/>
            <person name="Arachchi H.M."/>
            <person name="Berlin A."/>
            <person name="Brown A."/>
            <person name="Chapman S.B."/>
            <person name="Chen Z."/>
            <person name="Dunbar C."/>
            <person name="Freedman E."/>
            <person name="Gearin G."/>
            <person name="Gellesch M."/>
            <person name="Goldberg J."/>
            <person name="Griggs A."/>
            <person name="Gujja S."/>
            <person name="Heilman E.R."/>
            <person name="Heiman D."/>
            <person name="Howarth C."/>
            <person name="Larson L."/>
            <person name="Lui A."/>
            <person name="MacDonald P.J."/>
            <person name="Mehta T."/>
            <person name="Montmayeur A."/>
            <person name="Murphy C."/>
            <person name="Neiman D."/>
            <person name="Pearson M."/>
            <person name="Priest M."/>
            <person name="Roberts A."/>
            <person name="Saif S."/>
            <person name="Shea T."/>
            <person name="Shenoy N."/>
            <person name="Sisk P."/>
            <person name="Stolte C."/>
            <person name="Sykes S."/>
            <person name="White J."/>
            <person name="Yandava C."/>
            <person name="Wortman J."/>
            <person name="Nusbaum C."/>
            <person name="Birren B."/>
        </authorList>
    </citation>
    <scope>NUCLEOTIDE SEQUENCE [LARGE SCALE GENOMIC DNA]</scope>
    <source>
        <strain evidence="10 11">WAL-19142</strain>
    </source>
</reference>
<dbReference type="PATRIC" id="fig|742734.4.peg.3876"/>
<dbReference type="PIRSF" id="PIRSF005572">
    <property type="entry name" value="NifS"/>
    <property type="match status" value="1"/>
</dbReference>
<dbReference type="EC" id="2.8.1.7" evidence="3 8"/>
<dbReference type="OrthoDB" id="9804366at2"/>
<keyword evidence="4 8" id="KW-0808">Transferase</keyword>
<proteinExistence type="inferred from homology"/>
<dbReference type="PANTHER" id="PTHR43586:SF8">
    <property type="entry name" value="CYSTEINE DESULFURASE 1, CHLOROPLASTIC"/>
    <property type="match status" value="1"/>
</dbReference>
<evidence type="ECO:0000313" key="10">
    <source>
        <dbReference type="EMBL" id="KMW16958.1"/>
    </source>
</evidence>
<dbReference type="InterPro" id="IPR020578">
    <property type="entry name" value="Aminotrans_V_PyrdxlP_BS"/>
</dbReference>
<comment type="caution">
    <text evidence="10">The sequence shown here is derived from an EMBL/GenBank/DDBJ whole genome shotgun (WGS) entry which is preliminary data.</text>
</comment>
<accession>A0A0J9BW08</accession>
<dbReference type="InterPro" id="IPR010970">
    <property type="entry name" value="Cys_dSase_SufS"/>
</dbReference>
<keyword evidence="5 8" id="KW-0663">Pyridoxal phosphate</keyword>
<evidence type="ECO:0000256" key="1">
    <source>
        <dbReference type="ARBA" id="ARBA00001933"/>
    </source>
</evidence>
<dbReference type="GO" id="GO:0006534">
    <property type="term" value="P:cysteine metabolic process"/>
    <property type="evidence" value="ECO:0007669"/>
    <property type="project" value="UniProtKB-UniRule"/>
</dbReference>
<dbReference type="InterPro" id="IPR015424">
    <property type="entry name" value="PyrdxlP-dep_Trfase"/>
</dbReference>
<dbReference type="Gene3D" id="3.40.640.10">
    <property type="entry name" value="Type I PLP-dependent aspartate aminotransferase-like (Major domain)"/>
    <property type="match status" value="1"/>
</dbReference>
<dbReference type="InterPro" id="IPR000192">
    <property type="entry name" value="Aminotrans_V_dom"/>
</dbReference>
<evidence type="ECO:0000259" key="9">
    <source>
        <dbReference type="Pfam" id="PF00266"/>
    </source>
</evidence>
<dbReference type="GO" id="GO:0031071">
    <property type="term" value="F:cysteine desulfurase activity"/>
    <property type="evidence" value="ECO:0007669"/>
    <property type="project" value="UniProtKB-UniRule"/>
</dbReference>
<dbReference type="GeneID" id="93162515"/>
<dbReference type="InterPro" id="IPR015421">
    <property type="entry name" value="PyrdxlP-dep_Trfase_major"/>
</dbReference>
<feature type="domain" description="Aminotransferase class V" evidence="9">
    <location>
        <begin position="20"/>
        <end position="391"/>
    </location>
</feature>
<evidence type="ECO:0000256" key="8">
    <source>
        <dbReference type="RuleBase" id="RU004506"/>
    </source>
</evidence>
<dbReference type="SUPFAM" id="SSF53383">
    <property type="entry name" value="PLP-dependent transferases"/>
    <property type="match status" value="1"/>
</dbReference>
<evidence type="ECO:0000256" key="5">
    <source>
        <dbReference type="ARBA" id="ARBA00022898"/>
    </source>
</evidence>
<sequence length="406" mass="44781">MNHKNQYRNDFPLLAENPLVYLDSAATAQKPSCVIQAERDFYERYNANPMRGFYALSLEATDRLEKARDEVRRFINASSADEIIFTRNTTESLNLAAYSYGLSHLKAGDEILVSVMEHHSNLLPWQMAARQTGASLRFLECEEDGRITQERLDQAFSRHTRLVAIAHVSNVLGCVNPVKEIVSMARKHGAVVVLDAAQSAPHMSIDVRALDVDFLAFSGHKLMGPMGIGVLYGKRALLEEMPPFLTGGEMIDSVTRTNAVFAPVPHKFEAGTVNAAGAWGLTAAMDYLKTIGFDEVHRQESALTTAALEGLRQIPHVHVLGSEKPEEHCGILTFTIDGVHPHDVSAILDSDGIAVRAGHHCAQPLFEYLKVSSATRASLCFYNTQEEIAAFLRSVSGIRRKMGYGE</sequence>
<evidence type="ECO:0000256" key="3">
    <source>
        <dbReference type="ARBA" id="ARBA00012239"/>
    </source>
</evidence>
<protein>
    <recommendedName>
        <fullName evidence="3 8">Cysteine desulfurase</fullName>
        <ecNumber evidence="3 8">2.8.1.7</ecNumber>
    </recommendedName>
</protein>
<comment type="function">
    <text evidence="8">Catalyzes the removal of elemental sulfur and selenium atoms from L-cysteine, L-cystine, L-selenocysteine, and L-selenocystine to produce L-alanine.</text>
</comment>
<dbReference type="InterPro" id="IPR015422">
    <property type="entry name" value="PyrdxlP-dep_Trfase_small"/>
</dbReference>
<dbReference type="RefSeq" id="WP_048930414.1">
    <property type="nucleotide sequence ID" value="NZ_KQ235880.1"/>
</dbReference>
<dbReference type="EMBL" id="ADLK01000028">
    <property type="protein sequence ID" value="KMW16958.1"/>
    <property type="molecule type" value="Genomic_DNA"/>
</dbReference>
<gene>
    <name evidence="10" type="ORF">HMPREF9470_03611</name>
</gene>
<name>A0A0J9BW08_9FIRM</name>
<dbReference type="Gene3D" id="3.90.1150.10">
    <property type="entry name" value="Aspartate Aminotransferase, domain 1"/>
    <property type="match status" value="1"/>
</dbReference>
<comment type="catalytic activity">
    <reaction evidence="6 8">
        <text>(sulfur carrier)-H + L-cysteine = (sulfur carrier)-SH + L-alanine</text>
        <dbReference type="Rhea" id="RHEA:43892"/>
        <dbReference type="Rhea" id="RHEA-COMP:14737"/>
        <dbReference type="Rhea" id="RHEA-COMP:14739"/>
        <dbReference type="ChEBI" id="CHEBI:29917"/>
        <dbReference type="ChEBI" id="CHEBI:35235"/>
        <dbReference type="ChEBI" id="CHEBI:57972"/>
        <dbReference type="ChEBI" id="CHEBI:64428"/>
        <dbReference type="EC" id="2.8.1.7"/>
    </reaction>
</comment>
<dbReference type="GO" id="GO:0030170">
    <property type="term" value="F:pyridoxal phosphate binding"/>
    <property type="evidence" value="ECO:0007669"/>
    <property type="project" value="UniProtKB-UniRule"/>
</dbReference>
<evidence type="ECO:0000256" key="6">
    <source>
        <dbReference type="ARBA" id="ARBA00050776"/>
    </source>
</evidence>
<dbReference type="NCBIfam" id="TIGR01979">
    <property type="entry name" value="sufS"/>
    <property type="match status" value="1"/>
</dbReference>
<evidence type="ECO:0000256" key="2">
    <source>
        <dbReference type="ARBA" id="ARBA00010447"/>
    </source>
</evidence>
<evidence type="ECO:0000313" key="11">
    <source>
        <dbReference type="Proteomes" id="UP000037392"/>
    </source>
</evidence>